<organism evidence="2 3">
    <name type="scientific">Agreia bicolorata</name>
    <dbReference type="NCBI Taxonomy" id="110935"/>
    <lineage>
        <taxon>Bacteria</taxon>
        <taxon>Bacillati</taxon>
        <taxon>Actinomycetota</taxon>
        <taxon>Actinomycetes</taxon>
        <taxon>Micrococcales</taxon>
        <taxon>Microbacteriaceae</taxon>
        <taxon>Agreia</taxon>
    </lineage>
</organism>
<protein>
    <submittedName>
        <fullName evidence="2">Low temperature requirement protein LtrA</fullName>
    </submittedName>
</protein>
<keyword evidence="1" id="KW-1133">Transmembrane helix</keyword>
<evidence type="ECO:0000313" key="2">
    <source>
        <dbReference type="EMBL" id="SKA95573.1"/>
    </source>
</evidence>
<name>A0A1T4Y1S2_9MICO</name>
<keyword evidence="1" id="KW-0812">Transmembrane</keyword>
<feature type="transmembrane region" description="Helical" evidence="1">
    <location>
        <begin position="154"/>
        <end position="171"/>
    </location>
</feature>
<feature type="transmembrane region" description="Helical" evidence="1">
    <location>
        <begin position="349"/>
        <end position="368"/>
    </location>
</feature>
<gene>
    <name evidence="2" type="ORF">SAMN06295879_2031</name>
</gene>
<feature type="transmembrane region" description="Helical" evidence="1">
    <location>
        <begin position="286"/>
        <end position="310"/>
    </location>
</feature>
<feature type="transmembrane region" description="Helical" evidence="1">
    <location>
        <begin position="95"/>
        <end position="115"/>
    </location>
</feature>
<dbReference type="Pfam" id="PF06772">
    <property type="entry name" value="LtrA"/>
    <property type="match status" value="1"/>
</dbReference>
<proteinExistence type="predicted"/>
<feature type="transmembrane region" description="Helical" evidence="1">
    <location>
        <begin position="177"/>
        <end position="194"/>
    </location>
</feature>
<feature type="transmembrane region" description="Helical" evidence="1">
    <location>
        <begin position="316"/>
        <end position="337"/>
    </location>
</feature>
<dbReference type="Proteomes" id="UP000189735">
    <property type="component" value="Unassembled WGS sequence"/>
</dbReference>
<feature type="transmembrane region" description="Helical" evidence="1">
    <location>
        <begin position="33"/>
        <end position="52"/>
    </location>
</feature>
<accession>A0A1T4Y1S2</accession>
<feature type="transmembrane region" description="Helical" evidence="1">
    <location>
        <begin position="64"/>
        <end position="83"/>
    </location>
</feature>
<dbReference type="EMBL" id="FUYG01000005">
    <property type="protein sequence ID" value="SKA95573.1"/>
    <property type="molecule type" value="Genomic_DNA"/>
</dbReference>
<feature type="transmembrane region" description="Helical" evidence="1">
    <location>
        <begin position="243"/>
        <end position="265"/>
    </location>
</feature>
<dbReference type="PANTHER" id="PTHR36840">
    <property type="entry name" value="BLL5714 PROTEIN"/>
    <property type="match status" value="1"/>
</dbReference>
<evidence type="ECO:0000256" key="1">
    <source>
        <dbReference type="SAM" id="Phobius"/>
    </source>
</evidence>
<keyword evidence="1" id="KW-0472">Membrane</keyword>
<feature type="transmembrane region" description="Helical" evidence="1">
    <location>
        <begin position="214"/>
        <end position="231"/>
    </location>
</feature>
<dbReference type="PANTHER" id="PTHR36840:SF1">
    <property type="entry name" value="BLL5714 PROTEIN"/>
    <property type="match status" value="1"/>
</dbReference>
<evidence type="ECO:0000313" key="3">
    <source>
        <dbReference type="Proteomes" id="UP000189735"/>
    </source>
</evidence>
<feature type="transmembrane region" description="Helical" evidence="1">
    <location>
        <begin position="374"/>
        <end position="394"/>
    </location>
</feature>
<dbReference type="AlphaFoldDB" id="A0A1T4Y1S2"/>
<dbReference type="InterPro" id="IPR010640">
    <property type="entry name" value="Low_temperature_requirement_A"/>
</dbReference>
<sequence length="401" mass="42871">MLGLTIPSPAPLLPQEVSAISMTQTSAHMGRRVHWLELFFDLVIVAYIGQIAHTMHGDPSWMDAVAFVGFLAAAWWAWVNATLTMNLFGARITASIWISVTIAMLSIGVMAAAIPDALGDRAGAFAIGNAVIRVIWAVPWLMNRRTIGSPWWRSILYCGVPAALWLVSIAVAPPWQYALWAAAVAVEVVLLIFLNGEQAWLREALDVDHLAERVGLLVVIVFGESILTTIAELDAHWMPMSGLSAILGFAAVSMLAWFYFTYATSSVESGLKRLQLRGSVGGLRDTVMYLPFLLVAGITLFASTLGTAVADAGHHLPPGAAISLSAGISLFFIASTAESLRYSSPWRTIAAWGPAGILLPWTLVPLSAHANAEAVVAASAGVIALVLAAIAINARRVRERG</sequence>
<reference evidence="3" key="1">
    <citation type="submission" date="2017-02" db="EMBL/GenBank/DDBJ databases">
        <authorList>
            <person name="Varghese N."/>
            <person name="Submissions S."/>
        </authorList>
    </citation>
    <scope>NUCLEOTIDE SEQUENCE [LARGE SCALE GENOMIC DNA]</scope>
    <source>
        <strain evidence="3">VKM Ac-2052</strain>
    </source>
</reference>
<feature type="transmembrane region" description="Helical" evidence="1">
    <location>
        <begin position="121"/>
        <end position="142"/>
    </location>
</feature>